<feature type="transmembrane region" description="Helical" evidence="6">
    <location>
        <begin position="147"/>
        <end position="169"/>
    </location>
</feature>
<dbReference type="GO" id="GO:0005778">
    <property type="term" value="C:peroxisomal membrane"/>
    <property type="evidence" value="ECO:0007669"/>
    <property type="project" value="TreeGrafter"/>
</dbReference>
<dbReference type="EMBL" id="PDNC01000165">
    <property type="protein sequence ID" value="PGG96733.1"/>
    <property type="molecule type" value="Genomic_DNA"/>
</dbReference>
<dbReference type="Proteomes" id="UP000224080">
    <property type="component" value="Unassembled WGS sequence"/>
</dbReference>
<evidence type="ECO:0000256" key="3">
    <source>
        <dbReference type="ARBA" id="ARBA00022692"/>
    </source>
</evidence>
<evidence type="ECO:0000256" key="6">
    <source>
        <dbReference type="RuleBase" id="RU363053"/>
    </source>
</evidence>
<sequence>MPPVSLLLDAKTTFALNYIELVRFMICTLITTPFMILWQDHLEARFPASPRDNVRRPSVAMEGKGDSTLDSNAAAKEAPQGGPQTNQPEREEKQKPIQEKNIRNTLSKILIDQTVGAAWSTALFIVTLSALNGQDARAIQQSLFRDFFPIIIAGLKLWPMVSVISFTMVPPEKRVLTGNLFGMIWGIYLSLRTEE</sequence>
<keyword evidence="5 6" id="KW-0472">Membrane</keyword>
<dbReference type="STRING" id="2060905.A0A2B7WB10"/>
<feature type="compositionally biased region" description="Basic and acidic residues" evidence="7">
    <location>
        <begin position="88"/>
        <end position="98"/>
    </location>
</feature>
<keyword evidence="9" id="KW-1185">Reference proteome</keyword>
<dbReference type="Pfam" id="PF04117">
    <property type="entry name" value="Mpv17_PMP22"/>
    <property type="match status" value="1"/>
</dbReference>
<dbReference type="InterPro" id="IPR007248">
    <property type="entry name" value="Mpv17_PMP22"/>
</dbReference>
<evidence type="ECO:0000313" key="9">
    <source>
        <dbReference type="Proteomes" id="UP000224080"/>
    </source>
</evidence>
<organism evidence="8 9">
    <name type="scientific">Blastomyces parvus</name>
    <dbReference type="NCBI Taxonomy" id="2060905"/>
    <lineage>
        <taxon>Eukaryota</taxon>
        <taxon>Fungi</taxon>
        <taxon>Dikarya</taxon>
        <taxon>Ascomycota</taxon>
        <taxon>Pezizomycotina</taxon>
        <taxon>Eurotiomycetes</taxon>
        <taxon>Eurotiomycetidae</taxon>
        <taxon>Onygenales</taxon>
        <taxon>Ajellomycetaceae</taxon>
        <taxon>Blastomyces</taxon>
    </lineage>
</organism>
<feature type="region of interest" description="Disordered" evidence="7">
    <location>
        <begin position="48"/>
        <end position="98"/>
    </location>
</feature>
<evidence type="ECO:0000313" key="8">
    <source>
        <dbReference type="EMBL" id="PGG96733.1"/>
    </source>
</evidence>
<dbReference type="AlphaFoldDB" id="A0A2B7WB10"/>
<evidence type="ECO:0000256" key="5">
    <source>
        <dbReference type="ARBA" id="ARBA00023136"/>
    </source>
</evidence>
<keyword evidence="3 6" id="KW-0812">Transmembrane</keyword>
<evidence type="ECO:0000256" key="2">
    <source>
        <dbReference type="ARBA" id="ARBA00006824"/>
    </source>
</evidence>
<evidence type="ECO:0000256" key="7">
    <source>
        <dbReference type="SAM" id="MobiDB-lite"/>
    </source>
</evidence>
<keyword evidence="4 6" id="KW-1133">Transmembrane helix</keyword>
<name>A0A2B7WB10_9EURO</name>
<evidence type="ECO:0008006" key="10">
    <source>
        <dbReference type="Google" id="ProtNLM"/>
    </source>
</evidence>
<evidence type="ECO:0000256" key="1">
    <source>
        <dbReference type="ARBA" id="ARBA00004141"/>
    </source>
</evidence>
<feature type="transmembrane region" description="Helical" evidence="6">
    <location>
        <begin position="175"/>
        <end position="191"/>
    </location>
</feature>
<comment type="caution">
    <text evidence="8">The sequence shown here is derived from an EMBL/GenBank/DDBJ whole genome shotgun (WGS) entry which is preliminary data.</text>
</comment>
<evidence type="ECO:0000256" key="4">
    <source>
        <dbReference type="ARBA" id="ARBA00022989"/>
    </source>
</evidence>
<proteinExistence type="inferred from homology"/>
<dbReference type="PANTHER" id="PTHR11266:SF80">
    <property type="entry name" value="PEROXISOMAL MEMBRANE PROTEIN 2"/>
    <property type="match status" value="1"/>
</dbReference>
<reference evidence="8 9" key="1">
    <citation type="submission" date="2017-10" db="EMBL/GenBank/DDBJ databases">
        <title>Comparative genomics in systemic dimorphic fungi from Ajellomycetaceae.</title>
        <authorList>
            <person name="Munoz J.F."/>
            <person name="Mcewen J.G."/>
            <person name="Clay O.K."/>
            <person name="Cuomo C.A."/>
        </authorList>
    </citation>
    <scope>NUCLEOTIDE SEQUENCE [LARGE SCALE GENOMIC DNA]</scope>
    <source>
        <strain evidence="8 9">UAMH130</strain>
    </source>
</reference>
<comment type="similarity">
    <text evidence="2 6">Belongs to the peroxisomal membrane protein PXMP2/4 family.</text>
</comment>
<dbReference type="PANTHER" id="PTHR11266">
    <property type="entry name" value="PEROXISOMAL MEMBRANE PROTEIN 2, PXMP2 MPV17"/>
    <property type="match status" value="1"/>
</dbReference>
<accession>A0A2B7WB10</accession>
<gene>
    <name evidence="8" type="ORF">GX51_07687</name>
</gene>
<comment type="subcellular location">
    <subcellularLocation>
        <location evidence="1">Membrane</location>
        <topology evidence="1">Multi-pass membrane protein</topology>
    </subcellularLocation>
</comment>
<feature type="transmembrane region" description="Helical" evidence="6">
    <location>
        <begin position="15"/>
        <end position="38"/>
    </location>
</feature>
<protein>
    <recommendedName>
        <fullName evidence="10">Protein Mpv17</fullName>
    </recommendedName>
</protein>
<dbReference type="OrthoDB" id="10267969at2759"/>